<dbReference type="SMART" id="SM00382">
    <property type="entry name" value="AAA"/>
    <property type="match status" value="1"/>
</dbReference>
<evidence type="ECO:0000256" key="8">
    <source>
        <dbReference type="SAM" id="MobiDB-lite"/>
    </source>
</evidence>
<accession>A0AAV1Q321</accession>
<evidence type="ECO:0000256" key="3">
    <source>
        <dbReference type="ARBA" id="ARBA00022763"/>
    </source>
</evidence>
<evidence type="ECO:0000256" key="2">
    <source>
        <dbReference type="ARBA" id="ARBA00022741"/>
    </source>
</evidence>
<dbReference type="GO" id="GO:0140664">
    <property type="term" value="F:ATP-dependent DNA damage sensor activity"/>
    <property type="evidence" value="ECO:0007669"/>
    <property type="project" value="InterPro"/>
</dbReference>
<evidence type="ECO:0000313" key="11">
    <source>
        <dbReference type="Proteomes" id="UP001314229"/>
    </source>
</evidence>
<comment type="caution">
    <text evidence="10">The sequence shown here is derived from an EMBL/GenBank/DDBJ whole genome shotgun (WGS) entry which is preliminary data.</text>
</comment>
<keyword evidence="3" id="KW-0227">DNA damage</keyword>
<dbReference type="GO" id="GO:0008821">
    <property type="term" value="F:crossover junction DNA endonuclease activity"/>
    <property type="evidence" value="ECO:0007669"/>
    <property type="project" value="TreeGrafter"/>
</dbReference>
<dbReference type="InterPro" id="IPR016467">
    <property type="entry name" value="DNA_recomb/repair_RecA-like"/>
</dbReference>
<dbReference type="Proteomes" id="UP001314229">
    <property type="component" value="Unassembled WGS sequence"/>
</dbReference>
<dbReference type="GO" id="GO:0033065">
    <property type="term" value="C:Rad51C-XRCC3 complex"/>
    <property type="evidence" value="ECO:0007669"/>
    <property type="project" value="TreeGrafter"/>
</dbReference>
<dbReference type="InterPro" id="IPR020588">
    <property type="entry name" value="RecA_ATP-bd"/>
</dbReference>
<dbReference type="AlphaFoldDB" id="A0AAV1Q321"/>
<dbReference type="GO" id="GO:0000400">
    <property type="term" value="F:four-way junction DNA binding"/>
    <property type="evidence" value="ECO:0007669"/>
    <property type="project" value="TreeGrafter"/>
</dbReference>
<sequence>MQRPVSTLSLGSSVIVKLVSNGFQFSADLLHLTALQLRKETGLTQQEALEVLQAVGRGEGGGGGASMTALDLLQKEEELRSIVTFSSQLDTALGGGIPVGKTTEICGVPGIGKTQLCLQLAVDVQVPQCFGGVGGQALFIDTEGSFIVERAVDIATATVQHCSLLAEDSEQREAVTTFTVETILSNMFVVRCRDYVELLAEIHLLPNFLSQHPRVRLLVIDSVASPFRQLFDDMSQRTRLLNGLAQQLISTATSRDIAVVMTNHMTTRVQGSHSQHVPALGDSWGHAPTIRLLLHWAGARRLASIFKSPGHADATVQYQITGDGFRDVEQSEQPESKRPRTETDQSAASQRDDGVS</sequence>
<reference evidence="10 11" key="1">
    <citation type="submission" date="2024-01" db="EMBL/GenBank/DDBJ databases">
        <authorList>
            <person name="Alioto T."/>
            <person name="Alioto T."/>
            <person name="Gomez Garrido J."/>
        </authorList>
    </citation>
    <scope>NUCLEOTIDE SEQUENCE [LARGE SCALE GENOMIC DNA]</scope>
</reference>
<dbReference type="InterPro" id="IPR052093">
    <property type="entry name" value="HR_Repair_Mediator"/>
</dbReference>
<comment type="subcellular location">
    <subcellularLocation>
        <location evidence="1">Nucleus</location>
    </subcellularLocation>
</comment>
<dbReference type="GO" id="GO:0005657">
    <property type="term" value="C:replication fork"/>
    <property type="evidence" value="ECO:0007669"/>
    <property type="project" value="TreeGrafter"/>
</dbReference>
<dbReference type="GO" id="GO:0007131">
    <property type="term" value="P:reciprocal meiotic recombination"/>
    <property type="evidence" value="ECO:0007669"/>
    <property type="project" value="TreeGrafter"/>
</dbReference>
<feature type="compositionally biased region" description="Basic and acidic residues" evidence="8">
    <location>
        <begin position="324"/>
        <end position="343"/>
    </location>
</feature>
<keyword evidence="2" id="KW-0547">Nucleotide-binding</keyword>
<dbReference type="Gene3D" id="3.40.50.300">
    <property type="entry name" value="P-loop containing nucleotide triphosphate hydrolases"/>
    <property type="match status" value="1"/>
</dbReference>
<dbReference type="CDD" id="cd19492">
    <property type="entry name" value="Rad51C"/>
    <property type="match status" value="1"/>
</dbReference>
<feature type="domain" description="RecA family profile 1" evidence="9">
    <location>
        <begin position="78"/>
        <end position="265"/>
    </location>
</feature>
<evidence type="ECO:0000256" key="4">
    <source>
        <dbReference type="ARBA" id="ARBA00022840"/>
    </source>
</evidence>
<dbReference type="GO" id="GO:0005524">
    <property type="term" value="F:ATP binding"/>
    <property type="evidence" value="ECO:0007669"/>
    <property type="project" value="UniProtKB-KW"/>
</dbReference>
<dbReference type="InterPro" id="IPR027417">
    <property type="entry name" value="P-loop_NTPase"/>
</dbReference>
<keyword evidence="4" id="KW-0067">ATP-binding</keyword>
<dbReference type="InterPro" id="IPR003593">
    <property type="entry name" value="AAA+_ATPase"/>
</dbReference>
<organism evidence="10 11">
    <name type="scientific">Scomber scombrus</name>
    <name type="common">Atlantic mackerel</name>
    <name type="synonym">Scomber vernalis</name>
    <dbReference type="NCBI Taxonomy" id="13677"/>
    <lineage>
        <taxon>Eukaryota</taxon>
        <taxon>Metazoa</taxon>
        <taxon>Chordata</taxon>
        <taxon>Craniata</taxon>
        <taxon>Vertebrata</taxon>
        <taxon>Euteleostomi</taxon>
        <taxon>Actinopterygii</taxon>
        <taxon>Neopterygii</taxon>
        <taxon>Teleostei</taxon>
        <taxon>Neoteleostei</taxon>
        <taxon>Acanthomorphata</taxon>
        <taxon>Pelagiaria</taxon>
        <taxon>Scombriformes</taxon>
        <taxon>Scombridae</taxon>
        <taxon>Scomber</taxon>
    </lineage>
</organism>
<dbReference type="Pfam" id="PF08423">
    <property type="entry name" value="Rad51"/>
    <property type="match status" value="1"/>
</dbReference>
<evidence type="ECO:0000256" key="7">
    <source>
        <dbReference type="ARBA" id="ARBA00040674"/>
    </source>
</evidence>
<keyword evidence="6" id="KW-0539">Nucleus</keyword>
<feature type="region of interest" description="Disordered" evidence="8">
    <location>
        <begin position="322"/>
        <end position="356"/>
    </location>
</feature>
<dbReference type="PANTHER" id="PTHR46239:SF1">
    <property type="entry name" value="DNA REPAIR PROTEIN RAD51 HOMOLOG 3"/>
    <property type="match status" value="1"/>
</dbReference>
<dbReference type="InterPro" id="IPR013632">
    <property type="entry name" value="Rad51_C"/>
</dbReference>
<evidence type="ECO:0000256" key="6">
    <source>
        <dbReference type="ARBA" id="ARBA00023242"/>
    </source>
</evidence>
<evidence type="ECO:0000259" key="9">
    <source>
        <dbReference type="PROSITE" id="PS50162"/>
    </source>
</evidence>
<dbReference type="PROSITE" id="PS50162">
    <property type="entry name" value="RECA_2"/>
    <property type="match status" value="1"/>
</dbReference>
<name>A0AAV1Q321_SCOSC</name>
<gene>
    <name evidence="10" type="ORF">FSCOSCO3_A000677</name>
</gene>
<dbReference type="PIRSF" id="PIRSF005856">
    <property type="entry name" value="Rad51"/>
    <property type="match status" value="1"/>
</dbReference>
<keyword evidence="5" id="KW-0234">DNA repair</keyword>
<evidence type="ECO:0000256" key="1">
    <source>
        <dbReference type="ARBA" id="ARBA00004123"/>
    </source>
</evidence>
<dbReference type="GO" id="GO:0000707">
    <property type="term" value="P:meiotic DNA recombinase assembly"/>
    <property type="evidence" value="ECO:0007669"/>
    <property type="project" value="TreeGrafter"/>
</dbReference>
<evidence type="ECO:0000256" key="5">
    <source>
        <dbReference type="ARBA" id="ARBA00023204"/>
    </source>
</evidence>
<proteinExistence type="predicted"/>
<protein>
    <recommendedName>
        <fullName evidence="7">DNA repair protein RAD51 homolog 3</fullName>
    </recommendedName>
</protein>
<dbReference type="EMBL" id="CAWUFR010000446">
    <property type="protein sequence ID" value="CAK6978000.1"/>
    <property type="molecule type" value="Genomic_DNA"/>
</dbReference>
<dbReference type="SUPFAM" id="SSF52540">
    <property type="entry name" value="P-loop containing nucleoside triphosphate hydrolases"/>
    <property type="match status" value="1"/>
</dbReference>
<evidence type="ECO:0000313" key="10">
    <source>
        <dbReference type="EMBL" id="CAK6978000.1"/>
    </source>
</evidence>
<keyword evidence="11" id="KW-1185">Reference proteome</keyword>
<dbReference type="GO" id="GO:0033063">
    <property type="term" value="C:Rad51B-Rad51C-Rad51D-XRCC2 complex"/>
    <property type="evidence" value="ECO:0007669"/>
    <property type="project" value="TreeGrafter"/>
</dbReference>
<dbReference type="PANTHER" id="PTHR46239">
    <property type="entry name" value="DNA REPAIR PROTEIN RAD51 HOMOLOG 3 RAD51C"/>
    <property type="match status" value="1"/>
</dbReference>